<dbReference type="GO" id="GO:0003677">
    <property type="term" value="F:DNA binding"/>
    <property type="evidence" value="ECO:0007669"/>
    <property type="project" value="UniProtKB-KW"/>
</dbReference>
<keyword evidence="7" id="KW-1185">Reference proteome</keyword>
<dbReference type="SUPFAM" id="SSF52172">
    <property type="entry name" value="CheY-like"/>
    <property type="match status" value="1"/>
</dbReference>
<dbReference type="Pfam" id="PF00196">
    <property type="entry name" value="GerE"/>
    <property type="match status" value="1"/>
</dbReference>
<evidence type="ECO:0000256" key="1">
    <source>
        <dbReference type="ARBA" id="ARBA00022553"/>
    </source>
</evidence>
<dbReference type="GO" id="GO:0000160">
    <property type="term" value="P:phosphorelay signal transduction system"/>
    <property type="evidence" value="ECO:0007669"/>
    <property type="project" value="InterPro"/>
</dbReference>
<dbReference type="InterPro" id="IPR000792">
    <property type="entry name" value="Tscrpt_reg_LuxR_C"/>
</dbReference>
<evidence type="ECO:0000256" key="3">
    <source>
        <dbReference type="PROSITE-ProRule" id="PRU00169"/>
    </source>
</evidence>
<dbReference type="RefSeq" id="WP_087506134.1">
    <property type="nucleotide sequence ID" value="NZ_BMDX01000013.1"/>
</dbReference>
<accession>A0A8J2U6P4</accession>
<keyword evidence="2 6" id="KW-0238">DNA-binding</keyword>
<dbReference type="GO" id="GO:0006355">
    <property type="term" value="P:regulation of DNA-templated transcription"/>
    <property type="evidence" value="ECO:0007669"/>
    <property type="project" value="InterPro"/>
</dbReference>
<dbReference type="OrthoDB" id="9796655at2"/>
<dbReference type="InterPro" id="IPR011006">
    <property type="entry name" value="CheY-like_superfamily"/>
</dbReference>
<dbReference type="Gene3D" id="3.40.50.2300">
    <property type="match status" value="1"/>
</dbReference>
<dbReference type="AlphaFoldDB" id="A0A8J2U6P4"/>
<evidence type="ECO:0000313" key="7">
    <source>
        <dbReference type="Proteomes" id="UP000619743"/>
    </source>
</evidence>
<dbReference type="PRINTS" id="PR00038">
    <property type="entry name" value="HTHLUXR"/>
</dbReference>
<proteinExistence type="predicted"/>
<dbReference type="CDD" id="cd17535">
    <property type="entry name" value="REC_NarL-like"/>
    <property type="match status" value="1"/>
</dbReference>
<evidence type="ECO:0000259" key="4">
    <source>
        <dbReference type="PROSITE" id="PS50043"/>
    </source>
</evidence>
<name>A0A8J2U6P4_9GAMM</name>
<organism evidence="6 7">
    <name type="scientific">Neiella marina</name>
    <dbReference type="NCBI Taxonomy" id="508461"/>
    <lineage>
        <taxon>Bacteria</taxon>
        <taxon>Pseudomonadati</taxon>
        <taxon>Pseudomonadota</taxon>
        <taxon>Gammaproteobacteria</taxon>
        <taxon>Alteromonadales</taxon>
        <taxon>Echinimonadaceae</taxon>
        <taxon>Neiella</taxon>
    </lineage>
</organism>
<feature type="modified residue" description="4-aspartylphosphate" evidence="3">
    <location>
        <position position="54"/>
    </location>
</feature>
<dbReference type="InterPro" id="IPR039420">
    <property type="entry name" value="WalR-like"/>
</dbReference>
<dbReference type="SMART" id="SM00448">
    <property type="entry name" value="REC"/>
    <property type="match status" value="1"/>
</dbReference>
<dbReference type="PROSITE" id="PS50043">
    <property type="entry name" value="HTH_LUXR_2"/>
    <property type="match status" value="1"/>
</dbReference>
<dbReference type="SUPFAM" id="SSF46894">
    <property type="entry name" value="C-terminal effector domain of the bipartite response regulators"/>
    <property type="match status" value="1"/>
</dbReference>
<dbReference type="Pfam" id="PF00072">
    <property type="entry name" value="Response_reg"/>
    <property type="match status" value="1"/>
</dbReference>
<dbReference type="PROSITE" id="PS00622">
    <property type="entry name" value="HTH_LUXR_1"/>
    <property type="match status" value="1"/>
</dbReference>
<dbReference type="PANTHER" id="PTHR43214">
    <property type="entry name" value="TWO-COMPONENT RESPONSE REGULATOR"/>
    <property type="match status" value="1"/>
</dbReference>
<dbReference type="Proteomes" id="UP000619743">
    <property type="component" value="Unassembled WGS sequence"/>
</dbReference>
<gene>
    <name evidence="6" type="ORF">GCM10011369_25750</name>
</gene>
<keyword evidence="1 3" id="KW-0597">Phosphoprotein</keyword>
<sequence>MIKIALVDDQALIRDGIARLIELNDHYQILWRAEHGEQALQRLAEQPVDLLLSDIRMPVLDGIQLVEQMRQRGDTTPVLMLTTFDEHQLFLRALQAGVNGFLLKDVSWDKLDKAIATVAAGGFLAEPELLNRQRLPQSESPSASQAIQRDELSAKEQQILRYLAAGFSNKEIAAAIYLAEGTVKNHISNLLDKLQARDRTQAVLKALRWQLI</sequence>
<protein>
    <submittedName>
        <fullName evidence="6">DNA-binding response regulator</fullName>
    </submittedName>
</protein>
<dbReference type="SMART" id="SM00421">
    <property type="entry name" value="HTH_LUXR"/>
    <property type="match status" value="1"/>
</dbReference>
<dbReference type="EMBL" id="BMDX01000013">
    <property type="protein sequence ID" value="GGA82607.1"/>
    <property type="molecule type" value="Genomic_DNA"/>
</dbReference>
<reference evidence="7" key="1">
    <citation type="journal article" date="2019" name="Int. J. Syst. Evol. Microbiol.">
        <title>The Global Catalogue of Microorganisms (GCM) 10K type strain sequencing project: providing services to taxonomists for standard genome sequencing and annotation.</title>
        <authorList>
            <consortium name="The Broad Institute Genomics Platform"/>
            <consortium name="The Broad Institute Genome Sequencing Center for Infectious Disease"/>
            <person name="Wu L."/>
            <person name="Ma J."/>
        </authorList>
    </citation>
    <scope>NUCLEOTIDE SEQUENCE [LARGE SCALE GENOMIC DNA]</scope>
    <source>
        <strain evidence="7">CGMCC 1.10130</strain>
    </source>
</reference>
<dbReference type="PROSITE" id="PS50110">
    <property type="entry name" value="RESPONSE_REGULATORY"/>
    <property type="match status" value="1"/>
</dbReference>
<feature type="domain" description="HTH luxR-type" evidence="4">
    <location>
        <begin position="145"/>
        <end position="210"/>
    </location>
</feature>
<comment type="caution">
    <text evidence="6">The sequence shown here is derived from an EMBL/GenBank/DDBJ whole genome shotgun (WGS) entry which is preliminary data.</text>
</comment>
<dbReference type="InterPro" id="IPR058245">
    <property type="entry name" value="NreC/VraR/RcsB-like_REC"/>
</dbReference>
<evidence type="ECO:0000259" key="5">
    <source>
        <dbReference type="PROSITE" id="PS50110"/>
    </source>
</evidence>
<dbReference type="CDD" id="cd06170">
    <property type="entry name" value="LuxR_C_like"/>
    <property type="match status" value="1"/>
</dbReference>
<feature type="domain" description="Response regulatory" evidence="5">
    <location>
        <begin position="3"/>
        <end position="119"/>
    </location>
</feature>
<evidence type="ECO:0000256" key="2">
    <source>
        <dbReference type="ARBA" id="ARBA00023125"/>
    </source>
</evidence>
<dbReference type="InterPro" id="IPR001789">
    <property type="entry name" value="Sig_transdc_resp-reg_receiver"/>
</dbReference>
<evidence type="ECO:0000313" key="6">
    <source>
        <dbReference type="EMBL" id="GGA82607.1"/>
    </source>
</evidence>
<dbReference type="InterPro" id="IPR016032">
    <property type="entry name" value="Sig_transdc_resp-reg_C-effctor"/>
</dbReference>